<organism evidence="2 3">
    <name type="scientific">Trichoderma asperellum (strain ATCC 204424 / CBS 433.97 / NBRC 101777)</name>
    <dbReference type="NCBI Taxonomy" id="1042311"/>
    <lineage>
        <taxon>Eukaryota</taxon>
        <taxon>Fungi</taxon>
        <taxon>Dikarya</taxon>
        <taxon>Ascomycota</taxon>
        <taxon>Pezizomycotina</taxon>
        <taxon>Sordariomycetes</taxon>
        <taxon>Hypocreomycetidae</taxon>
        <taxon>Hypocreales</taxon>
        <taxon>Hypocreaceae</taxon>
        <taxon>Trichoderma</taxon>
    </lineage>
</organism>
<evidence type="ECO:0000256" key="1">
    <source>
        <dbReference type="SAM" id="MobiDB-lite"/>
    </source>
</evidence>
<keyword evidence="3" id="KW-1185">Reference proteome</keyword>
<dbReference type="AlphaFoldDB" id="A0A2T3YWG3"/>
<evidence type="ECO:0000313" key="3">
    <source>
        <dbReference type="Proteomes" id="UP000240493"/>
    </source>
</evidence>
<proteinExistence type="predicted"/>
<name>A0A2T3YWG3_TRIA4</name>
<dbReference type="EMBL" id="KZ679269">
    <property type="protein sequence ID" value="PTB36899.1"/>
    <property type="molecule type" value="Genomic_DNA"/>
</dbReference>
<feature type="compositionally biased region" description="Polar residues" evidence="1">
    <location>
        <begin position="58"/>
        <end position="76"/>
    </location>
</feature>
<feature type="region of interest" description="Disordered" evidence="1">
    <location>
        <begin position="23"/>
        <end position="76"/>
    </location>
</feature>
<reference evidence="2 3" key="1">
    <citation type="submission" date="2016-07" db="EMBL/GenBank/DDBJ databases">
        <title>Multiple horizontal gene transfer events from other fungi enriched the ability of initially mycotrophic Trichoderma (Ascomycota) to feed on dead plant biomass.</title>
        <authorList>
            <consortium name="DOE Joint Genome Institute"/>
            <person name="Aerts A."/>
            <person name="Atanasova L."/>
            <person name="Chenthamara K."/>
            <person name="Zhang J."/>
            <person name="Grujic M."/>
            <person name="Henrissat B."/>
            <person name="Kuo A."/>
            <person name="Salamov A."/>
            <person name="Lipzen A."/>
            <person name="Labutti K."/>
            <person name="Barry K."/>
            <person name="Miao Y."/>
            <person name="Rahimi M.J."/>
            <person name="Shen Q."/>
            <person name="Grigoriev I.V."/>
            <person name="Kubicek C.P."/>
            <person name="Druzhinina I.S."/>
        </authorList>
    </citation>
    <scope>NUCLEOTIDE SEQUENCE [LARGE SCALE GENOMIC DNA]</scope>
    <source>
        <strain evidence="2 3">CBS 433.97</strain>
    </source>
</reference>
<sequence>MRRFPANTATTLAWTLDLDPGGNAYEVRGTKVDRGRKAGSGQTLTPRMNSVHRRPRSATPTYTHPQPSTSEAVTYSHTCTSTTRNALWSRYLQWTTSL</sequence>
<evidence type="ECO:0000313" key="2">
    <source>
        <dbReference type="EMBL" id="PTB36899.1"/>
    </source>
</evidence>
<accession>A0A2T3YWG3</accession>
<protein>
    <submittedName>
        <fullName evidence="2">Uncharacterized protein</fullName>
    </submittedName>
</protein>
<gene>
    <name evidence="2" type="ORF">M441DRAFT_271582</name>
</gene>
<dbReference type="Proteomes" id="UP000240493">
    <property type="component" value="Unassembled WGS sequence"/>
</dbReference>